<reference evidence="1" key="1">
    <citation type="submission" date="2022-03" db="EMBL/GenBank/DDBJ databases">
        <authorList>
            <person name="Woo C.Y."/>
        </authorList>
    </citation>
    <scope>NUCLEOTIDE SEQUENCE</scope>
    <source>
        <strain evidence="1">CYS-02</strain>
    </source>
</reference>
<gene>
    <name evidence="1" type="ORF">MMF98_14925</name>
</gene>
<keyword evidence="2" id="KW-1185">Reference proteome</keyword>
<accession>A0A9X2ANL4</accession>
<sequence>MDDWSFADPPNVAVFIDRSIVEGGNWIAYVYHDADDGAWQFRATSSSDEGAPMLVSLRSVTKMDSSVAELADLPLGWRAWRDTPQSMWERAEK</sequence>
<dbReference type="EMBL" id="JALGBI010000001">
    <property type="protein sequence ID" value="MCJ0764509.1"/>
    <property type="molecule type" value="Genomic_DNA"/>
</dbReference>
<dbReference type="Proteomes" id="UP001139447">
    <property type="component" value="Unassembled WGS sequence"/>
</dbReference>
<organism evidence="1 2">
    <name type="scientific">Variovorax terrae</name>
    <dbReference type="NCBI Taxonomy" id="2923278"/>
    <lineage>
        <taxon>Bacteria</taxon>
        <taxon>Pseudomonadati</taxon>
        <taxon>Pseudomonadota</taxon>
        <taxon>Betaproteobacteria</taxon>
        <taxon>Burkholderiales</taxon>
        <taxon>Comamonadaceae</taxon>
        <taxon>Variovorax</taxon>
    </lineage>
</organism>
<dbReference type="RefSeq" id="WP_243307164.1">
    <property type="nucleotide sequence ID" value="NZ_JALGBI010000001.1"/>
</dbReference>
<dbReference type="AlphaFoldDB" id="A0A9X2ANL4"/>
<evidence type="ECO:0000313" key="1">
    <source>
        <dbReference type="EMBL" id="MCJ0764509.1"/>
    </source>
</evidence>
<name>A0A9X2ANL4_9BURK</name>
<proteinExistence type="predicted"/>
<protein>
    <submittedName>
        <fullName evidence="1">Uncharacterized protein</fullName>
    </submittedName>
</protein>
<evidence type="ECO:0000313" key="2">
    <source>
        <dbReference type="Proteomes" id="UP001139447"/>
    </source>
</evidence>
<comment type="caution">
    <text evidence="1">The sequence shown here is derived from an EMBL/GenBank/DDBJ whole genome shotgun (WGS) entry which is preliminary data.</text>
</comment>